<dbReference type="InterPro" id="IPR008248">
    <property type="entry name" value="CheB-like"/>
</dbReference>
<dbReference type="PIRSF" id="PIRSF000876">
    <property type="entry name" value="RR_chemtxs_CheB"/>
    <property type="match status" value="1"/>
</dbReference>
<dbReference type="AlphaFoldDB" id="A0A4S3B6Z2"/>
<proteinExistence type="inferred from homology"/>
<keyword evidence="3 4" id="KW-0145">Chemotaxis</keyword>
<feature type="domain" description="Response regulatory" evidence="7">
    <location>
        <begin position="2"/>
        <end position="117"/>
    </location>
</feature>
<feature type="modified residue" description="4-aspartylphosphate" evidence="3 5">
    <location>
        <position position="53"/>
    </location>
</feature>
<dbReference type="SMART" id="SM00448">
    <property type="entry name" value="REC"/>
    <property type="match status" value="1"/>
</dbReference>
<sequence>MKVLVIDDSAFMRKIISDTINKISECEVVGIARDGESSLPQIRKLKPDIITLDIEMPGMNGLETLKKIKAEFDIPVIMLSSHSGEEMTIASLEIGAMDFIEKPENLFSISSDFESELKQKLTSISATKPTKQRTPSENRQKRRIQNRNLPSSVKAIVIGASTGGPRALMRLIKYIPSSLKIPIVIVQHMPSGFTLSFSKRLNQEANVNVVEARDNMILKGGTVYIAPGDYHLRIKSGRIKLTEDEAKIHGVRPAVDYLFESASVEYGENLVAIILTGMGNDGTIGMKKIKALKGYTIAQDEETSVVFGMPRRAIESGVVDSILSLDEIGDQLNVLIEEKQWKQNS</sequence>
<comment type="domain">
    <text evidence="3">Contains a C-terminal catalytic domain, and an N-terminal region which modulates catalytic activity.</text>
</comment>
<dbReference type="InterPro" id="IPR000673">
    <property type="entry name" value="Sig_transdc_resp-reg_Me-estase"/>
</dbReference>
<dbReference type="InterPro" id="IPR035909">
    <property type="entry name" value="CheB_C"/>
</dbReference>
<evidence type="ECO:0000259" key="8">
    <source>
        <dbReference type="PROSITE" id="PS50122"/>
    </source>
</evidence>
<evidence type="ECO:0000313" key="10">
    <source>
        <dbReference type="Proteomes" id="UP000310506"/>
    </source>
</evidence>
<dbReference type="EMBL" id="SDGV01000014">
    <property type="protein sequence ID" value="THB61366.1"/>
    <property type="molecule type" value="Genomic_DNA"/>
</dbReference>
<dbReference type="PROSITE" id="PS50122">
    <property type="entry name" value="CHEB"/>
    <property type="match status" value="1"/>
</dbReference>
<dbReference type="Gene3D" id="3.40.50.180">
    <property type="entry name" value="Methylesterase CheB, C-terminal domain"/>
    <property type="match status" value="1"/>
</dbReference>
<dbReference type="NCBIfam" id="NF001965">
    <property type="entry name" value="PRK00742.1"/>
    <property type="match status" value="1"/>
</dbReference>
<feature type="active site" evidence="3 4">
    <location>
        <position position="161"/>
    </location>
</feature>
<dbReference type="GO" id="GO:0006935">
    <property type="term" value="P:chemotaxis"/>
    <property type="evidence" value="ECO:0007669"/>
    <property type="project" value="UniProtKB-UniRule"/>
</dbReference>
<dbReference type="PANTHER" id="PTHR42872">
    <property type="entry name" value="PROTEIN-GLUTAMATE METHYLESTERASE/PROTEIN-GLUTAMINE GLUTAMINASE"/>
    <property type="match status" value="1"/>
</dbReference>
<evidence type="ECO:0000256" key="4">
    <source>
        <dbReference type="PROSITE-ProRule" id="PRU00050"/>
    </source>
</evidence>
<reference evidence="9 10" key="1">
    <citation type="submission" date="2019-01" db="EMBL/GenBank/DDBJ databases">
        <title>Vagococcus silagei sp. nov. isolated from brewer's grain.</title>
        <authorList>
            <person name="Guu J.-R."/>
        </authorList>
    </citation>
    <scope>NUCLEOTIDE SEQUENCE [LARGE SCALE GENOMIC DNA]</scope>
    <source>
        <strain evidence="9 10">2B-2</strain>
    </source>
</reference>
<dbReference type="OrthoDB" id="3190595at2"/>
<name>A0A4S3B6Z2_9ENTE</name>
<dbReference type="Proteomes" id="UP000310506">
    <property type="component" value="Unassembled WGS sequence"/>
</dbReference>
<dbReference type="SUPFAM" id="SSF52738">
    <property type="entry name" value="Methylesterase CheB, C-terminal domain"/>
    <property type="match status" value="1"/>
</dbReference>
<keyword evidence="1 3" id="KW-0378">Hydrolase</keyword>
<accession>A0A4S3B6Z2</accession>
<dbReference type="GO" id="GO:0050568">
    <property type="term" value="F:protein-glutamine glutaminase activity"/>
    <property type="evidence" value="ECO:0007669"/>
    <property type="project" value="UniProtKB-UniRule"/>
</dbReference>
<gene>
    <name evidence="3" type="primary">cheB</name>
    <name evidence="9" type="ORF">ESZ54_06110</name>
</gene>
<comment type="similarity">
    <text evidence="3">Belongs to the CheB family.</text>
</comment>
<keyword evidence="3" id="KW-0963">Cytoplasm</keyword>
<evidence type="ECO:0000256" key="3">
    <source>
        <dbReference type="HAMAP-Rule" id="MF_00099"/>
    </source>
</evidence>
<comment type="PTM">
    <text evidence="3">Phosphorylated by CheA. Phosphorylation of the N-terminal regulatory domain activates the methylesterase activity.</text>
</comment>
<comment type="caution">
    <text evidence="9">The sequence shown here is derived from an EMBL/GenBank/DDBJ whole genome shotgun (WGS) entry which is preliminary data.</text>
</comment>
<organism evidence="9 10">
    <name type="scientific">Vagococcus silagei</name>
    <dbReference type="NCBI Taxonomy" id="2508885"/>
    <lineage>
        <taxon>Bacteria</taxon>
        <taxon>Bacillati</taxon>
        <taxon>Bacillota</taxon>
        <taxon>Bacilli</taxon>
        <taxon>Lactobacillales</taxon>
        <taxon>Enterococcaceae</taxon>
        <taxon>Vagococcus</taxon>
    </lineage>
</organism>
<dbReference type="CDD" id="cd17541">
    <property type="entry name" value="REC_CheB-like"/>
    <property type="match status" value="1"/>
</dbReference>
<evidence type="ECO:0000256" key="6">
    <source>
        <dbReference type="SAM" id="MobiDB-lite"/>
    </source>
</evidence>
<evidence type="ECO:0000256" key="1">
    <source>
        <dbReference type="ARBA" id="ARBA00022801"/>
    </source>
</evidence>
<feature type="domain" description="CheB-type methylesterase" evidence="8">
    <location>
        <begin position="149"/>
        <end position="339"/>
    </location>
</feature>
<comment type="subcellular location">
    <subcellularLocation>
        <location evidence="3">Cytoplasm</location>
    </subcellularLocation>
</comment>
<dbReference type="InterPro" id="IPR011006">
    <property type="entry name" value="CheY-like_superfamily"/>
</dbReference>
<dbReference type="CDD" id="cd16432">
    <property type="entry name" value="CheB_Rec"/>
    <property type="match status" value="1"/>
</dbReference>
<dbReference type="Pfam" id="PF01339">
    <property type="entry name" value="CheB_methylest"/>
    <property type="match status" value="1"/>
</dbReference>
<dbReference type="Pfam" id="PF00072">
    <property type="entry name" value="Response_reg"/>
    <property type="match status" value="1"/>
</dbReference>
<comment type="catalytic activity">
    <reaction evidence="2 3">
        <text>[protein]-L-glutamate 5-O-methyl ester + H2O = L-glutamyl-[protein] + methanol + H(+)</text>
        <dbReference type="Rhea" id="RHEA:23236"/>
        <dbReference type="Rhea" id="RHEA-COMP:10208"/>
        <dbReference type="Rhea" id="RHEA-COMP:10311"/>
        <dbReference type="ChEBI" id="CHEBI:15377"/>
        <dbReference type="ChEBI" id="CHEBI:15378"/>
        <dbReference type="ChEBI" id="CHEBI:17790"/>
        <dbReference type="ChEBI" id="CHEBI:29973"/>
        <dbReference type="ChEBI" id="CHEBI:82795"/>
        <dbReference type="EC" id="3.1.1.61"/>
    </reaction>
</comment>
<feature type="region of interest" description="Disordered" evidence="6">
    <location>
        <begin position="126"/>
        <end position="146"/>
    </location>
</feature>
<protein>
    <recommendedName>
        <fullName evidence="3">Protein-glutamate methylesterase/protein-glutamine glutaminase</fullName>
        <ecNumber evidence="3">3.1.1.61</ecNumber>
        <ecNumber evidence="3">3.5.1.44</ecNumber>
    </recommendedName>
</protein>
<keyword evidence="10" id="KW-1185">Reference proteome</keyword>
<dbReference type="InterPro" id="IPR001789">
    <property type="entry name" value="Sig_transdc_resp-reg_receiver"/>
</dbReference>
<dbReference type="EC" id="3.1.1.61" evidence="3"/>
<dbReference type="SUPFAM" id="SSF52172">
    <property type="entry name" value="CheY-like"/>
    <property type="match status" value="1"/>
</dbReference>
<dbReference type="PROSITE" id="PS50110">
    <property type="entry name" value="RESPONSE_REGULATORY"/>
    <property type="match status" value="1"/>
</dbReference>
<comment type="function">
    <text evidence="3">Involved in chemotaxis. Part of a chemotaxis signal transduction system that modulates chemotaxis in response to various stimuli. Catalyzes the demethylation of specific methylglutamate residues introduced into the chemoreceptors (methyl-accepting chemotaxis proteins or MCP) by CheR. Also mediates the irreversible deamidation of specific glutamine residues to glutamic acid.</text>
</comment>
<evidence type="ECO:0000256" key="2">
    <source>
        <dbReference type="ARBA" id="ARBA00048267"/>
    </source>
</evidence>
<comment type="catalytic activity">
    <reaction evidence="3">
        <text>L-glutaminyl-[protein] + H2O = L-glutamyl-[protein] + NH4(+)</text>
        <dbReference type="Rhea" id="RHEA:16441"/>
        <dbReference type="Rhea" id="RHEA-COMP:10207"/>
        <dbReference type="Rhea" id="RHEA-COMP:10208"/>
        <dbReference type="ChEBI" id="CHEBI:15377"/>
        <dbReference type="ChEBI" id="CHEBI:28938"/>
        <dbReference type="ChEBI" id="CHEBI:29973"/>
        <dbReference type="ChEBI" id="CHEBI:30011"/>
        <dbReference type="EC" id="3.5.1.44"/>
    </reaction>
</comment>
<evidence type="ECO:0000259" key="7">
    <source>
        <dbReference type="PROSITE" id="PS50110"/>
    </source>
</evidence>
<feature type="active site" evidence="3 4">
    <location>
        <position position="188"/>
    </location>
</feature>
<evidence type="ECO:0000256" key="5">
    <source>
        <dbReference type="PROSITE-ProRule" id="PRU00169"/>
    </source>
</evidence>
<dbReference type="PANTHER" id="PTHR42872:SF3">
    <property type="entry name" value="PROTEIN-GLUTAMATE METHYLESTERASE_PROTEIN-GLUTAMINE GLUTAMINASE 1"/>
    <property type="match status" value="1"/>
</dbReference>
<dbReference type="EC" id="3.5.1.44" evidence="3"/>
<dbReference type="GO" id="GO:0005737">
    <property type="term" value="C:cytoplasm"/>
    <property type="evidence" value="ECO:0007669"/>
    <property type="project" value="UniProtKB-SubCell"/>
</dbReference>
<dbReference type="GO" id="GO:0000156">
    <property type="term" value="F:phosphorelay response regulator activity"/>
    <property type="evidence" value="ECO:0007669"/>
    <property type="project" value="InterPro"/>
</dbReference>
<feature type="active site" evidence="3 4">
    <location>
        <position position="281"/>
    </location>
</feature>
<dbReference type="Gene3D" id="3.40.50.2300">
    <property type="match status" value="1"/>
</dbReference>
<keyword evidence="3 5" id="KW-0597">Phosphoprotein</keyword>
<evidence type="ECO:0000313" key="9">
    <source>
        <dbReference type="EMBL" id="THB61366.1"/>
    </source>
</evidence>
<dbReference type="GO" id="GO:0008984">
    <property type="term" value="F:protein-glutamate methylesterase activity"/>
    <property type="evidence" value="ECO:0007669"/>
    <property type="project" value="UniProtKB-UniRule"/>
</dbReference>
<dbReference type="HAMAP" id="MF_00099">
    <property type="entry name" value="CheB_chemtxs"/>
    <property type="match status" value="1"/>
</dbReference>